<gene>
    <name evidence="2" type="ORF">Tco_0978513</name>
</gene>
<keyword evidence="3" id="KW-1185">Reference proteome</keyword>
<feature type="region of interest" description="Disordered" evidence="1">
    <location>
        <begin position="110"/>
        <end position="149"/>
    </location>
</feature>
<evidence type="ECO:0000313" key="3">
    <source>
        <dbReference type="Proteomes" id="UP001151760"/>
    </source>
</evidence>
<protein>
    <submittedName>
        <fullName evidence="2">Uncharacterized protein</fullName>
    </submittedName>
</protein>
<sequence length="149" mass="17418">MDLTNYEAPRVLVTCRSKLSLIKTRVKYIFGPYGLGRLPIERLTPDDNEARSEWWVSSRAYFDGVISVAERIPLHLNQQNVYEVPSEFYRDFEEQKRAMEEQKRAVEEMMKKDAERQETYDQGGPSAFRTEPNNSFFKGVPSYGQNMGY</sequence>
<evidence type="ECO:0000256" key="1">
    <source>
        <dbReference type="SAM" id="MobiDB-lite"/>
    </source>
</evidence>
<reference evidence="2" key="1">
    <citation type="journal article" date="2022" name="Int. J. Mol. Sci.">
        <title>Draft Genome of Tanacetum Coccineum: Genomic Comparison of Closely Related Tanacetum-Family Plants.</title>
        <authorList>
            <person name="Yamashiro T."/>
            <person name="Shiraishi A."/>
            <person name="Nakayama K."/>
            <person name="Satake H."/>
        </authorList>
    </citation>
    <scope>NUCLEOTIDE SEQUENCE</scope>
</reference>
<dbReference type="EMBL" id="BQNB010016488">
    <property type="protein sequence ID" value="GJT52356.1"/>
    <property type="molecule type" value="Genomic_DNA"/>
</dbReference>
<name>A0ABQ5EN24_9ASTR</name>
<comment type="caution">
    <text evidence="2">The sequence shown here is derived from an EMBL/GenBank/DDBJ whole genome shotgun (WGS) entry which is preliminary data.</text>
</comment>
<proteinExistence type="predicted"/>
<organism evidence="2 3">
    <name type="scientific">Tanacetum coccineum</name>
    <dbReference type="NCBI Taxonomy" id="301880"/>
    <lineage>
        <taxon>Eukaryota</taxon>
        <taxon>Viridiplantae</taxon>
        <taxon>Streptophyta</taxon>
        <taxon>Embryophyta</taxon>
        <taxon>Tracheophyta</taxon>
        <taxon>Spermatophyta</taxon>
        <taxon>Magnoliopsida</taxon>
        <taxon>eudicotyledons</taxon>
        <taxon>Gunneridae</taxon>
        <taxon>Pentapetalae</taxon>
        <taxon>asterids</taxon>
        <taxon>campanulids</taxon>
        <taxon>Asterales</taxon>
        <taxon>Asteraceae</taxon>
        <taxon>Asteroideae</taxon>
        <taxon>Anthemideae</taxon>
        <taxon>Anthemidinae</taxon>
        <taxon>Tanacetum</taxon>
    </lineage>
</organism>
<feature type="compositionally biased region" description="Basic and acidic residues" evidence="1">
    <location>
        <begin position="110"/>
        <end position="119"/>
    </location>
</feature>
<evidence type="ECO:0000313" key="2">
    <source>
        <dbReference type="EMBL" id="GJT52356.1"/>
    </source>
</evidence>
<dbReference type="Proteomes" id="UP001151760">
    <property type="component" value="Unassembled WGS sequence"/>
</dbReference>
<reference evidence="2" key="2">
    <citation type="submission" date="2022-01" db="EMBL/GenBank/DDBJ databases">
        <authorList>
            <person name="Yamashiro T."/>
            <person name="Shiraishi A."/>
            <person name="Satake H."/>
            <person name="Nakayama K."/>
        </authorList>
    </citation>
    <scope>NUCLEOTIDE SEQUENCE</scope>
</reference>
<accession>A0ABQ5EN24</accession>